<dbReference type="SMART" id="SM00448">
    <property type="entry name" value="REC"/>
    <property type="match status" value="1"/>
</dbReference>
<dbReference type="InterPro" id="IPR011006">
    <property type="entry name" value="CheY-like_superfamily"/>
</dbReference>
<dbReference type="Pfam" id="PF00486">
    <property type="entry name" value="Trans_reg_C"/>
    <property type="match status" value="1"/>
</dbReference>
<dbReference type="GO" id="GO:0005829">
    <property type="term" value="C:cytosol"/>
    <property type="evidence" value="ECO:0007669"/>
    <property type="project" value="TreeGrafter"/>
</dbReference>
<dbReference type="SUPFAM" id="SSF52172">
    <property type="entry name" value="CheY-like"/>
    <property type="match status" value="1"/>
</dbReference>
<dbReference type="Gene3D" id="3.40.50.2300">
    <property type="match status" value="1"/>
</dbReference>
<evidence type="ECO:0000313" key="7">
    <source>
        <dbReference type="Proteomes" id="UP000270342"/>
    </source>
</evidence>
<protein>
    <submittedName>
        <fullName evidence="6">DNA-binding response regulator</fullName>
    </submittedName>
</protein>
<dbReference type="SUPFAM" id="SSF46894">
    <property type="entry name" value="C-terminal effector domain of the bipartite response regulators"/>
    <property type="match status" value="1"/>
</dbReference>
<proteinExistence type="predicted"/>
<accession>A0A494WYZ6</accession>
<dbReference type="InterPro" id="IPR001867">
    <property type="entry name" value="OmpR/PhoB-type_DNA-bd"/>
</dbReference>
<dbReference type="InterPro" id="IPR036388">
    <property type="entry name" value="WH-like_DNA-bd_sf"/>
</dbReference>
<dbReference type="GO" id="GO:0006355">
    <property type="term" value="P:regulation of DNA-templated transcription"/>
    <property type="evidence" value="ECO:0007669"/>
    <property type="project" value="InterPro"/>
</dbReference>
<evidence type="ECO:0000256" key="3">
    <source>
        <dbReference type="PROSITE-ProRule" id="PRU01091"/>
    </source>
</evidence>
<evidence type="ECO:0000259" key="5">
    <source>
        <dbReference type="PROSITE" id="PS51755"/>
    </source>
</evidence>
<evidence type="ECO:0000259" key="4">
    <source>
        <dbReference type="PROSITE" id="PS50110"/>
    </source>
</evidence>
<dbReference type="InterPro" id="IPR001789">
    <property type="entry name" value="Sig_transdc_resp-reg_receiver"/>
</dbReference>
<feature type="domain" description="OmpR/PhoB-type" evidence="5">
    <location>
        <begin position="128"/>
        <end position="225"/>
    </location>
</feature>
<comment type="caution">
    <text evidence="6">The sequence shown here is derived from an EMBL/GenBank/DDBJ whole genome shotgun (WGS) entry which is preliminary data.</text>
</comment>
<dbReference type="InterPro" id="IPR039420">
    <property type="entry name" value="WalR-like"/>
</dbReference>
<name>A0A494WYZ6_9BURK</name>
<sequence>MATLLVVESDPTFGAPLAHALTRHGHRVTWQQDGIEGRAMALSGTHELIAIGRLNPGLDSLDMLDAIRAAALQTPVALLGDDDLERRIRALRAGADDYVVKPFHTDEVIARFEVVLRRRPDAAFALRETTLRVGPLELDLLNRTIRCENRMEPLQPTEFRLMEYMMRHAGQTLTRTRLFEAVWGYHFNPGTNIVDVHVGQLRKKIKGLVAHPLLKTIRGSGYAFG</sequence>
<dbReference type="Proteomes" id="UP000270342">
    <property type="component" value="Unassembled WGS sequence"/>
</dbReference>
<feature type="DNA-binding region" description="OmpR/PhoB-type" evidence="3">
    <location>
        <begin position="128"/>
        <end position="225"/>
    </location>
</feature>
<evidence type="ECO:0000256" key="1">
    <source>
        <dbReference type="ARBA" id="ARBA00023125"/>
    </source>
</evidence>
<keyword evidence="7" id="KW-1185">Reference proteome</keyword>
<reference evidence="6 7" key="1">
    <citation type="submission" date="2018-10" db="EMBL/GenBank/DDBJ databases">
        <title>Robbsia sp. DHC34, isolated from soil.</title>
        <authorList>
            <person name="Gao Z.-H."/>
            <person name="Qiu L.-H."/>
        </authorList>
    </citation>
    <scope>NUCLEOTIDE SEQUENCE [LARGE SCALE GENOMIC DNA]</scope>
    <source>
        <strain evidence="6 7">DHC34</strain>
    </source>
</reference>
<dbReference type="GO" id="GO:0000976">
    <property type="term" value="F:transcription cis-regulatory region binding"/>
    <property type="evidence" value="ECO:0007669"/>
    <property type="project" value="TreeGrafter"/>
</dbReference>
<dbReference type="PROSITE" id="PS50110">
    <property type="entry name" value="RESPONSE_REGULATORY"/>
    <property type="match status" value="1"/>
</dbReference>
<keyword evidence="1 3" id="KW-0238">DNA-binding</keyword>
<dbReference type="PANTHER" id="PTHR48111:SF76">
    <property type="entry name" value="TWO-COMPONENT RESPONSE REGULATOR"/>
    <property type="match status" value="1"/>
</dbReference>
<evidence type="ECO:0000256" key="2">
    <source>
        <dbReference type="PROSITE-ProRule" id="PRU00169"/>
    </source>
</evidence>
<dbReference type="Gene3D" id="1.10.10.10">
    <property type="entry name" value="Winged helix-like DNA-binding domain superfamily/Winged helix DNA-binding domain"/>
    <property type="match status" value="1"/>
</dbReference>
<dbReference type="CDD" id="cd00383">
    <property type="entry name" value="trans_reg_C"/>
    <property type="match status" value="1"/>
</dbReference>
<dbReference type="InterPro" id="IPR016032">
    <property type="entry name" value="Sig_transdc_resp-reg_C-effctor"/>
</dbReference>
<dbReference type="RefSeq" id="WP_121091509.1">
    <property type="nucleotide sequence ID" value="NZ_RBZU01000025.1"/>
</dbReference>
<dbReference type="AlphaFoldDB" id="A0A494WYZ6"/>
<organism evidence="6 7">
    <name type="scientific">Pararobbsia silviterrae</name>
    <dbReference type="NCBI Taxonomy" id="1792498"/>
    <lineage>
        <taxon>Bacteria</taxon>
        <taxon>Pseudomonadati</taxon>
        <taxon>Pseudomonadota</taxon>
        <taxon>Betaproteobacteria</taxon>
        <taxon>Burkholderiales</taxon>
        <taxon>Burkholderiaceae</taxon>
        <taxon>Pararobbsia</taxon>
    </lineage>
</organism>
<dbReference type="GO" id="GO:0000156">
    <property type="term" value="F:phosphorelay response regulator activity"/>
    <property type="evidence" value="ECO:0007669"/>
    <property type="project" value="TreeGrafter"/>
</dbReference>
<gene>
    <name evidence="6" type="ORF">D7S86_28495</name>
</gene>
<dbReference type="PANTHER" id="PTHR48111">
    <property type="entry name" value="REGULATOR OF RPOS"/>
    <property type="match status" value="1"/>
</dbReference>
<dbReference type="GO" id="GO:0032993">
    <property type="term" value="C:protein-DNA complex"/>
    <property type="evidence" value="ECO:0007669"/>
    <property type="project" value="TreeGrafter"/>
</dbReference>
<comment type="caution">
    <text evidence="2">Lacks conserved residue(s) required for the propagation of feature annotation.</text>
</comment>
<dbReference type="Pfam" id="PF00072">
    <property type="entry name" value="Response_reg"/>
    <property type="match status" value="1"/>
</dbReference>
<dbReference type="OrthoDB" id="9802426at2"/>
<dbReference type="EMBL" id="RBZU01000025">
    <property type="protein sequence ID" value="RKP43758.1"/>
    <property type="molecule type" value="Genomic_DNA"/>
</dbReference>
<dbReference type="PROSITE" id="PS51755">
    <property type="entry name" value="OMPR_PHOB"/>
    <property type="match status" value="1"/>
</dbReference>
<feature type="domain" description="Response regulatory" evidence="4">
    <location>
        <begin position="3"/>
        <end position="116"/>
    </location>
</feature>
<evidence type="ECO:0000313" key="6">
    <source>
        <dbReference type="EMBL" id="RKP43758.1"/>
    </source>
</evidence>
<dbReference type="SMART" id="SM00862">
    <property type="entry name" value="Trans_reg_C"/>
    <property type="match status" value="1"/>
</dbReference>